<evidence type="ECO:0000259" key="1">
    <source>
        <dbReference type="Pfam" id="PF14111"/>
    </source>
</evidence>
<dbReference type="InterPro" id="IPR025558">
    <property type="entry name" value="DUF4283"/>
</dbReference>
<dbReference type="AlphaFoldDB" id="A0A6N2MRG4"/>
<feature type="domain" description="DUF4283" evidence="1">
    <location>
        <begin position="6"/>
        <end position="63"/>
    </location>
</feature>
<evidence type="ECO:0000313" key="2">
    <source>
        <dbReference type="EMBL" id="VFU55702.1"/>
    </source>
</evidence>
<accession>A0A6N2MRG4</accession>
<dbReference type="EMBL" id="CAADRP010001896">
    <property type="protein sequence ID" value="VFU55702.1"/>
    <property type="molecule type" value="Genomic_DNA"/>
</dbReference>
<dbReference type="PANTHER" id="PTHR31286:SF99">
    <property type="entry name" value="DUF4283 DOMAIN-CONTAINING PROTEIN"/>
    <property type="match status" value="1"/>
</dbReference>
<organism evidence="2">
    <name type="scientific">Salix viminalis</name>
    <name type="common">Common osier</name>
    <name type="synonym">Basket willow</name>
    <dbReference type="NCBI Taxonomy" id="40686"/>
    <lineage>
        <taxon>Eukaryota</taxon>
        <taxon>Viridiplantae</taxon>
        <taxon>Streptophyta</taxon>
        <taxon>Embryophyta</taxon>
        <taxon>Tracheophyta</taxon>
        <taxon>Spermatophyta</taxon>
        <taxon>Magnoliopsida</taxon>
        <taxon>eudicotyledons</taxon>
        <taxon>Gunneridae</taxon>
        <taxon>Pentapetalae</taxon>
        <taxon>rosids</taxon>
        <taxon>fabids</taxon>
        <taxon>Malpighiales</taxon>
        <taxon>Salicaceae</taxon>
        <taxon>Saliceae</taxon>
        <taxon>Salix</taxon>
    </lineage>
</organism>
<dbReference type="Pfam" id="PF14111">
    <property type="entry name" value="DUF4283"/>
    <property type="match status" value="1"/>
</dbReference>
<dbReference type="PANTHER" id="PTHR31286">
    <property type="entry name" value="GLYCINE-RICH CELL WALL STRUCTURAL PROTEIN 1.8-LIKE"/>
    <property type="match status" value="1"/>
</dbReference>
<gene>
    <name evidence="2" type="ORF">SVIM_LOCUS396867</name>
</gene>
<reference evidence="2" key="1">
    <citation type="submission" date="2019-03" db="EMBL/GenBank/DDBJ databases">
        <authorList>
            <person name="Mank J."/>
            <person name="Almeida P."/>
        </authorList>
    </citation>
    <scope>NUCLEOTIDE SEQUENCE</scope>
    <source>
        <strain evidence="2">78183</strain>
    </source>
</reference>
<dbReference type="InterPro" id="IPR040256">
    <property type="entry name" value="At4g02000-like"/>
</dbReference>
<proteinExistence type="predicted"/>
<sequence length="208" mass="23623">MGKPLSYNFLRERLLQRWKLKGLMTLIDLENNFFIVKFLLDDDIKHVLIGAPWQVTGQYVTTESFDVFEKISNLIGLIVKFDSYTMSPLREKIARICVELDISEPLTPCIEVEGPTYRVVYEGIQVICFECGHYGYGRDNFPLNEKAKALASEAAESESMKDVTIPDNRSVEIENLEATRTKQVVGVAVCAGTTAIKESPPDLHRQWM</sequence>
<name>A0A6N2MRG4_SALVM</name>
<protein>
    <recommendedName>
        <fullName evidence="1">DUF4283 domain-containing protein</fullName>
    </recommendedName>
</protein>